<protein>
    <recommendedName>
        <fullName evidence="2">C2H2-type domain-containing protein</fullName>
    </recommendedName>
</protein>
<evidence type="ECO:0000259" key="2">
    <source>
        <dbReference type="SMART" id="SM00355"/>
    </source>
</evidence>
<keyword evidence="4" id="KW-1185">Reference proteome</keyword>
<feature type="domain" description="C2H2-type" evidence="2">
    <location>
        <begin position="408"/>
        <end position="433"/>
    </location>
</feature>
<evidence type="ECO:0000256" key="1">
    <source>
        <dbReference type="SAM" id="MobiDB-lite"/>
    </source>
</evidence>
<dbReference type="STRING" id="1380566.A0A179FRL0"/>
<dbReference type="InterPro" id="IPR013087">
    <property type="entry name" value="Znf_C2H2_type"/>
</dbReference>
<dbReference type="RefSeq" id="XP_018144621.1">
    <property type="nucleotide sequence ID" value="XM_018291350.1"/>
</dbReference>
<dbReference type="KEGG" id="pchm:VFPPC_13575"/>
<proteinExistence type="predicted"/>
<reference evidence="3 4" key="1">
    <citation type="journal article" date="2016" name="PLoS Pathog.">
        <title>Biosynthesis of antibiotic leucinostatins in bio-control fungus Purpureocillium lilacinum and their inhibition on phytophthora revealed by genome mining.</title>
        <authorList>
            <person name="Wang G."/>
            <person name="Liu Z."/>
            <person name="Lin R."/>
            <person name="Li E."/>
            <person name="Mao Z."/>
            <person name="Ling J."/>
            <person name="Yang Y."/>
            <person name="Yin W.B."/>
            <person name="Xie B."/>
        </authorList>
    </citation>
    <scope>NUCLEOTIDE SEQUENCE [LARGE SCALE GENOMIC DNA]</scope>
    <source>
        <strain evidence="3">170</strain>
    </source>
</reference>
<dbReference type="EMBL" id="LSBJ02000003">
    <property type="protein sequence ID" value="OAQ67771.1"/>
    <property type="molecule type" value="Genomic_DNA"/>
</dbReference>
<name>A0A179FRL0_METCM</name>
<dbReference type="GeneID" id="28855344"/>
<accession>A0A179FRL0</accession>
<gene>
    <name evidence="3" type="ORF">VFPPC_13575</name>
</gene>
<evidence type="ECO:0000313" key="4">
    <source>
        <dbReference type="Proteomes" id="UP000078397"/>
    </source>
</evidence>
<dbReference type="SMART" id="SM00355">
    <property type="entry name" value="ZnF_C2H2"/>
    <property type="match status" value="2"/>
</dbReference>
<feature type="compositionally biased region" description="Basic and acidic residues" evidence="1">
    <location>
        <begin position="522"/>
        <end position="538"/>
    </location>
</feature>
<sequence length="538" mass="60171">MTVPGHPTIRALVQLCLKNLDDILNSELPDDQYSWARRCQLRLRIFSDLLGVCDDGHISVEHRLLTNPSEKYVLSLLLEAVSSKIQLWISLGKHESLGNDPESLDELSSNALGILQDSEYESELSERVQTAPGSPSTSENEGELADQDGEGEQPESSRPDTADLIENVLASLISYAAFIKSQNKWLYDFRADGYEPKDESGQSLIPSFMASARRALDGKLSELSEPSGLHPKYATADNLRARFEHAILKRWRNLCYCRYRAERFIEAAETPRAAQASCSETPQKQSSLQTEKKTSTLRCSVNTANPLVISALTAPTSVAAMDDSTRIPGPTDMRCLKDTFEFVCPLCHIPQRVIGGQDELRRSWRKHAIRDLAPHICLYAQCSSPNVMYHSLDDWTRHVEAEHIQPRLTCRECRDASEFETETAFQNHMREYHDELLSDGDMEKVTADSWKRRAKFTQCLLCGSAGVDNPGELNHDEEQLHNLSLQCMAQHMLSIALISLPEDSSLASNSGDSSTTSGAETDEPRVEYEGREAEFSDS</sequence>
<feature type="compositionally biased region" description="Polar residues" evidence="1">
    <location>
        <begin position="127"/>
        <end position="139"/>
    </location>
</feature>
<dbReference type="PANTHER" id="PTHR35391">
    <property type="entry name" value="C2H2-TYPE DOMAIN-CONTAINING PROTEIN-RELATED"/>
    <property type="match status" value="1"/>
</dbReference>
<feature type="compositionally biased region" description="Acidic residues" evidence="1">
    <location>
        <begin position="140"/>
        <end position="153"/>
    </location>
</feature>
<feature type="domain" description="C2H2-type" evidence="2">
    <location>
        <begin position="375"/>
        <end position="403"/>
    </location>
</feature>
<dbReference type="PANTHER" id="PTHR35391:SF5">
    <property type="entry name" value="DUF6590 DOMAIN-CONTAINING PROTEIN"/>
    <property type="match status" value="1"/>
</dbReference>
<dbReference type="Proteomes" id="UP000078397">
    <property type="component" value="Unassembled WGS sequence"/>
</dbReference>
<feature type="compositionally biased region" description="Low complexity" evidence="1">
    <location>
        <begin position="504"/>
        <end position="519"/>
    </location>
</feature>
<feature type="region of interest" description="Disordered" evidence="1">
    <location>
        <begin position="504"/>
        <end position="538"/>
    </location>
</feature>
<evidence type="ECO:0000313" key="3">
    <source>
        <dbReference type="EMBL" id="OAQ67771.1"/>
    </source>
</evidence>
<feature type="region of interest" description="Disordered" evidence="1">
    <location>
        <begin position="123"/>
        <end position="159"/>
    </location>
</feature>
<dbReference type="AlphaFoldDB" id="A0A179FRL0"/>
<organism evidence="3 4">
    <name type="scientific">Pochonia chlamydosporia 170</name>
    <dbReference type="NCBI Taxonomy" id="1380566"/>
    <lineage>
        <taxon>Eukaryota</taxon>
        <taxon>Fungi</taxon>
        <taxon>Dikarya</taxon>
        <taxon>Ascomycota</taxon>
        <taxon>Pezizomycotina</taxon>
        <taxon>Sordariomycetes</taxon>
        <taxon>Hypocreomycetidae</taxon>
        <taxon>Hypocreales</taxon>
        <taxon>Clavicipitaceae</taxon>
        <taxon>Pochonia</taxon>
    </lineage>
</organism>
<dbReference type="OrthoDB" id="4900688at2759"/>
<comment type="caution">
    <text evidence="3">The sequence shown here is derived from an EMBL/GenBank/DDBJ whole genome shotgun (WGS) entry which is preliminary data.</text>
</comment>